<dbReference type="STRING" id="487184.SAMN05216421_1770"/>
<sequence>MDEHITAPKPVAPLLPDAPTNRIGSPTKGAPQTGTLSPAMTLMDTRHLNIKPAGIFIEGKDMLGDATYVASDFPVAYQASQNSQQRSERVISTYHQERVTERAEPRPFNPDEIDRGFVQHGMCF</sequence>
<evidence type="ECO:0000313" key="3">
    <source>
        <dbReference type="Proteomes" id="UP000243207"/>
    </source>
</evidence>
<gene>
    <name evidence="2" type="ORF">SAMN05216421_1770</name>
</gene>
<evidence type="ECO:0000313" key="2">
    <source>
        <dbReference type="EMBL" id="SDS57224.1"/>
    </source>
</evidence>
<keyword evidence="3" id="KW-1185">Reference proteome</keyword>
<name>A0A1H1TAQ5_9GAMM</name>
<dbReference type="RefSeq" id="WP_093393371.1">
    <property type="nucleotide sequence ID" value="NZ_LT629736.1"/>
</dbReference>
<evidence type="ECO:0000256" key="1">
    <source>
        <dbReference type="SAM" id="MobiDB-lite"/>
    </source>
</evidence>
<feature type="region of interest" description="Disordered" evidence="1">
    <location>
        <begin position="95"/>
        <end position="114"/>
    </location>
</feature>
<dbReference type="AlphaFoldDB" id="A0A1H1TAQ5"/>
<accession>A0A1H1TAQ5</accession>
<feature type="region of interest" description="Disordered" evidence="1">
    <location>
        <begin position="1"/>
        <end position="35"/>
    </location>
</feature>
<protein>
    <submittedName>
        <fullName evidence="2">Uncharacterized protein</fullName>
    </submittedName>
</protein>
<reference evidence="3" key="1">
    <citation type="submission" date="2016-10" db="EMBL/GenBank/DDBJ databases">
        <authorList>
            <person name="Varghese N."/>
            <person name="Submissions S."/>
        </authorList>
    </citation>
    <scope>NUCLEOTIDE SEQUENCE [LARGE SCALE GENOMIC DNA]</scope>
    <source>
        <strain evidence="3">NRRL B-51270</strain>
    </source>
</reference>
<dbReference type="Proteomes" id="UP000243207">
    <property type="component" value="Chromosome I"/>
</dbReference>
<organism evidence="2 3">
    <name type="scientific">Halopseudomonas xinjiangensis</name>
    <dbReference type="NCBI Taxonomy" id="487184"/>
    <lineage>
        <taxon>Bacteria</taxon>
        <taxon>Pseudomonadati</taxon>
        <taxon>Pseudomonadota</taxon>
        <taxon>Gammaproteobacteria</taxon>
        <taxon>Pseudomonadales</taxon>
        <taxon>Pseudomonadaceae</taxon>
        <taxon>Halopseudomonas</taxon>
    </lineage>
</organism>
<feature type="compositionally biased region" description="Basic and acidic residues" evidence="1">
    <location>
        <begin position="95"/>
        <end position="105"/>
    </location>
</feature>
<proteinExistence type="predicted"/>
<dbReference type="EMBL" id="LT629736">
    <property type="protein sequence ID" value="SDS57224.1"/>
    <property type="molecule type" value="Genomic_DNA"/>
</dbReference>